<accession>A0ABX8JF35</accession>
<protein>
    <submittedName>
        <fullName evidence="1">Uncharacterized protein</fullName>
    </submittedName>
</protein>
<gene>
    <name evidence="1" type="ORF">KP005_16840</name>
</gene>
<organism evidence="1 2">
    <name type="scientific">Geomonas diazotrophica</name>
    <dbReference type="NCBI Taxonomy" id="2843197"/>
    <lineage>
        <taxon>Bacteria</taxon>
        <taxon>Pseudomonadati</taxon>
        <taxon>Thermodesulfobacteriota</taxon>
        <taxon>Desulfuromonadia</taxon>
        <taxon>Geobacterales</taxon>
        <taxon>Geobacteraceae</taxon>
        <taxon>Geomonas</taxon>
    </lineage>
</organism>
<reference evidence="1 2" key="1">
    <citation type="submission" date="2021-06" db="EMBL/GenBank/DDBJ databases">
        <title>Gemonas diversity in paddy soil.</title>
        <authorList>
            <person name="Liu G."/>
        </authorList>
    </citation>
    <scope>NUCLEOTIDE SEQUENCE [LARGE SCALE GENOMIC DNA]</scope>
    <source>
        <strain evidence="1 2">RG29</strain>
    </source>
</reference>
<sequence>MGKLKTQSEKEAELYNQAQEVLAASVLKFMFSCHASILRVATLVIERLTISQLLKIQAVVLGTLEKKSMAFSVDRHLSRLNAARRGAAHD</sequence>
<evidence type="ECO:0000313" key="2">
    <source>
        <dbReference type="Proteomes" id="UP000683493"/>
    </source>
</evidence>
<dbReference type="Proteomes" id="UP000683493">
    <property type="component" value="Chromosome"/>
</dbReference>
<name>A0ABX8JF35_9BACT</name>
<dbReference type="EMBL" id="CP076724">
    <property type="protein sequence ID" value="QWV96995.1"/>
    <property type="molecule type" value="Genomic_DNA"/>
</dbReference>
<keyword evidence="2" id="KW-1185">Reference proteome</keyword>
<proteinExistence type="predicted"/>
<evidence type="ECO:0000313" key="1">
    <source>
        <dbReference type="EMBL" id="QWV96995.1"/>
    </source>
</evidence>